<dbReference type="Pfam" id="PF00646">
    <property type="entry name" value="F-box"/>
    <property type="match status" value="1"/>
</dbReference>
<name>E3NF43_CAERE</name>
<organism evidence="3">
    <name type="scientific">Caenorhabditis remanei</name>
    <name type="common">Caenorhabditis vulgaris</name>
    <dbReference type="NCBI Taxonomy" id="31234"/>
    <lineage>
        <taxon>Eukaryota</taxon>
        <taxon>Metazoa</taxon>
        <taxon>Ecdysozoa</taxon>
        <taxon>Nematoda</taxon>
        <taxon>Chromadorea</taxon>
        <taxon>Rhabditida</taxon>
        <taxon>Rhabditina</taxon>
        <taxon>Rhabditomorpha</taxon>
        <taxon>Rhabditoidea</taxon>
        <taxon>Rhabditidae</taxon>
        <taxon>Peloderinae</taxon>
        <taxon>Caenorhabditis</taxon>
    </lineage>
</organism>
<dbReference type="InterPro" id="IPR012885">
    <property type="entry name" value="F-box_Sdz-33"/>
</dbReference>
<dbReference type="PANTHER" id="PTHR21503:SF8">
    <property type="entry name" value="F-BOX ASSOCIATED DOMAIN-CONTAINING PROTEIN-RELATED"/>
    <property type="match status" value="1"/>
</dbReference>
<evidence type="ECO:0000313" key="3">
    <source>
        <dbReference type="Proteomes" id="UP000008281"/>
    </source>
</evidence>
<dbReference type="PROSITE" id="PS50181">
    <property type="entry name" value="FBOX"/>
    <property type="match status" value="1"/>
</dbReference>
<reference evidence="2" key="1">
    <citation type="submission" date="2007-07" db="EMBL/GenBank/DDBJ databases">
        <title>PCAP assembly of the Caenorhabditis remanei genome.</title>
        <authorList>
            <consortium name="The Caenorhabditis remanei Sequencing Consortium"/>
            <person name="Wilson R.K."/>
        </authorList>
    </citation>
    <scope>NUCLEOTIDE SEQUENCE [LARGE SCALE GENOMIC DNA]</scope>
    <source>
        <strain evidence="2">PB4641</strain>
    </source>
</reference>
<dbReference type="AlphaFoldDB" id="E3NF43"/>
<dbReference type="KEGG" id="crq:GCK72_015559"/>
<protein>
    <recommendedName>
        <fullName evidence="1">F-box domain-containing protein</fullName>
    </recommendedName>
</protein>
<keyword evidence="3" id="KW-1185">Reference proteome</keyword>
<accession>E3NF43</accession>
<dbReference type="InterPro" id="IPR001810">
    <property type="entry name" value="F-box_dom"/>
</dbReference>
<dbReference type="Pfam" id="PF07735">
    <property type="entry name" value="FBA_2"/>
    <property type="match status" value="1"/>
</dbReference>
<dbReference type="PANTHER" id="PTHR21503">
    <property type="entry name" value="F-BOX-CONTAINING HYPOTHETICAL PROTEIN C.ELEGANS"/>
    <property type="match status" value="1"/>
</dbReference>
<dbReference type="RefSeq" id="XP_003092991.2">
    <property type="nucleotide sequence ID" value="XM_003092943.2"/>
</dbReference>
<dbReference type="OMA" id="NIEICFI"/>
<feature type="domain" description="F-box" evidence="1">
    <location>
        <begin position="4"/>
        <end position="52"/>
    </location>
</feature>
<sequence length="346" mass="40170">MTSPFPLLHVPYLPLGRVIDFMDPDALVSLSFCSQKSHSVIKTQRKLSFDGHLLVEESDKNSSFLSFPRFVFGLLRKRNCVLSAHKFVDNINYESMENVKMGGRHVRVEMDHLDGYLMSYWENTTDGLKVITEYVTNLFNIDVSDIWASKQSFHMIEWVNSRQKTPLRRVWYVDWNATSSEEELIYILKYCRLTSKLSIRLKPPQNFRFTEKFPIIDCLDIIHGEWMTLDNLLTMDGIDIVLETSILTSRDLNVFLKHWLAGGCPRLKLFCARLGSVDMFQVLDGLMRNAVFVENSRYYTSPFGYSRVLSGGYDIQREDGVTATVHYQPPRTLIIAVWPETPYNYN</sequence>
<dbReference type="Proteomes" id="UP000008281">
    <property type="component" value="Unassembled WGS sequence"/>
</dbReference>
<dbReference type="EMBL" id="DS268631">
    <property type="protein sequence ID" value="EFO95937.1"/>
    <property type="molecule type" value="Genomic_DNA"/>
</dbReference>
<gene>
    <name evidence="2" type="ORF">CRE_17593</name>
</gene>
<evidence type="ECO:0000259" key="1">
    <source>
        <dbReference type="PROSITE" id="PS50181"/>
    </source>
</evidence>
<dbReference type="InParanoid" id="E3NF43"/>
<proteinExistence type="predicted"/>
<dbReference type="GeneID" id="9801381"/>
<dbReference type="HOGENOM" id="CLU_028840_0_1_1"/>
<evidence type="ECO:0000313" key="2">
    <source>
        <dbReference type="EMBL" id="EFO95937.1"/>
    </source>
</evidence>
<dbReference type="CTD" id="9801381"/>